<dbReference type="InterPro" id="IPR002305">
    <property type="entry name" value="aa-tRNA-synth_Ic"/>
</dbReference>
<keyword evidence="4 10" id="KW-0067">ATP-binding</keyword>
<keyword evidence="5 10" id="KW-0648">Protein biosynthesis</keyword>
<evidence type="ECO:0000256" key="4">
    <source>
        <dbReference type="ARBA" id="ARBA00022840"/>
    </source>
</evidence>
<dbReference type="GO" id="GO:0005524">
    <property type="term" value="F:ATP binding"/>
    <property type="evidence" value="ECO:0007669"/>
    <property type="project" value="UniProtKB-KW"/>
</dbReference>
<sequence>MPIIDDSAIANVLTRGVENIYPDYQAAECALKSGKKLRVYLGVDPTGSTLHMGHAIPLRKLAELQKLGHEAILLIGDFTAMIGDPTDKSAARQRLTRKEVLANCRQYKTQASKFLSFTGKNPAKLLFNSAWLASMTFNDVVELAAHFTVQQMSERDMFERRMKEGKPVYLHEFLYPLMQGYDSVAMDVDMEIGGNDQTFNMLAGRTMLRETKKKEKLVLTTKLVTDPTGAKMGKTTGNMVALSDTPEEMYGKVMSWTDAMIVPGFEICTNVPMDQVMRIAAAIKAGENPVQYKHELAHQIVSVLVSDKAANAAAEHFVDIHKKRELPSDMPSLTHKRGMTVADALAASKLVSSKSDARRQVEQGGVKMDGKPVSDPNVLVKKGAVLQKGKRHFVKLV</sequence>
<evidence type="ECO:0000256" key="2">
    <source>
        <dbReference type="ARBA" id="ARBA00022598"/>
    </source>
</evidence>
<dbReference type="GO" id="GO:0003723">
    <property type="term" value="F:RNA binding"/>
    <property type="evidence" value="ECO:0007669"/>
    <property type="project" value="UniProtKB-KW"/>
</dbReference>
<accession>A0A928TS72</accession>
<evidence type="ECO:0000256" key="5">
    <source>
        <dbReference type="ARBA" id="ARBA00022917"/>
    </source>
</evidence>
<dbReference type="PROSITE" id="PS50889">
    <property type="entry name" value="S4"/>
    <property type="match status" value="1"/>
</dbReference>
<dbReference type="CDD" id="cd00805">
    <property type="entry name" value="TyrRS_core"/>
    <property type="match status" value="1"/>
</dbReference>
<dbReference type="EC" id="6.1.1.1" evidence="1 8"/>
<gene>
    <name evidence="12" type="ORF">HS096_03175</name>
</gene>
<evidence type="ECO:0000256" key="7">
    <source>
        <dbReference type="ARBA" id="ARBA00048248"/>
    </source>
</evidence>
<dbReference type="SUPFAM" id="SSF55174">
    <property type="entry name" value="Alpha-L RNA-binding motif"/>
    <property type="match status" value="1"/>
</dbReference>
<evidence type="ECO:0000256" key="3">
    <source>
        <dbReference type="ARBA" id="ARBA00022741"/>
    </source>
</evidence>
<name>A0A928TS72_UNCKA</name>
<comment type="caution">
    <text evidence="12">The sequence shown here is derived from an EMBL/GenBank/DDBJ whole genome shotgun (WGS) entry which is preliminary data.</text>
</comment>
<evidence type="ECO:0000259" key="11">
    <source>
        <dbReference type="SMART" id="SM00363"/>
    </source>
</evidence>
<reference evidence="12" key="1">
    <citation type="submission" date="2020-05" db="EMBL/GenBank/DDBJ databases">
        <title>High-Quality Genomes of Partial-Nitritation/Anammox System by Hierarchical Clustering Based Hybrid Assembly.</title>
        <authorList>
            <person name="Liu L."/>
            <person name="Wang Y."/>
            <person name="Che Y."/>
            <person name="Chen Y."/>
            <person name="Xia Y."/>
            <person name="Luo R."/>
            <person name="Cheng S.H."/>
            <person name="Zheng C."/>
            <person name="Zhang T."/>
        </authorList>
    </citation>
    <scope>NUCLEOTIDE SEQUENCE</scope>
    <source>
        <strain evidence="12">H1_PAT1</strain>
    </source>
</reference>
<dbReference type="InterPro" id="IPR014729">
    <property type="entry name" value="Rossmann-like_a/b/a_fold"/>
</dbReference>
<keyword evidence="6 10" id="KW-0030">Aminoacyl-tRNA synthetase</keyword>
<protein>
    <recommendedName>
        <fullName evidence="1 8">Tyrosine--tRNA ligase</fullName>
        <ecNumber evidence="1 8">6.1.1.1</ecNumber>
    </recommendedName>
</protein>
<keyword evidence="3 10" id="KW-0547">Nucleotide-binding</keyword>
<dbReference type="InterPro" id="IPR002307">
    <property type="entry name" value="Tyr-tRNA-ligase"/>
</dbReference>
<dbReference type="Pfam" id="PF01479">
    <property type="entry name" value="S4"/>
    <property type="match status" value="1"/>
</dbReference>
<dbReference type="GO" id="GO:0005829">
    <property type="term" value="C:cytosol"/>
    <property type="evidence" value="ECO:0007669"/>
    <property type="project" value="TreeGrafter"/>
</dbReference>
<dbReference type="SMART" id="SM00363">
    <property type="entry name" value="S4"/>
    <property type="match status" value="1"/>
</dbReference>
<dbReference type="GO" id="GO:0006437">
    <property type="term" value="P:tyrosyl-tRNA aminoacylation"/>
    <property type="evidence" value="ECO:0007669"/>
    <property type="project" value="UniProtKB-UniRule"/>
</dbReference>
<dbReference type="InterPro" id="IPR024088">
    <property type="entry name" value="Tyr-tRNA-ligase_bac-type"/>
</dbReference>
<dbReference type="Gene3D" id="1.10.240.10">
    <property type="entry name" value="Tyrosyl-Transfer RNA Synthetase"/>
    <property type="match status" value="1"/>
</dbReference>
<evidence type="ECO:0000256" key="8">
    <source>
        <dbReference type="NCBIfam" id="TIGR00234"/>
    </source>
</evidence>
<evidence type="ECO:0000313" key="12">
    <source>
        <dbReference type="EMBL" id="MBE7525362.1"/>
    </source>
</evidence>
<organism evidence="12 13">
    <name type="scientific">candidate division WWE3 bacterium</name>
    <dbReference type="NCBI Taxonomy" id="2053526"/>
    <lineage>
        <taxon>Bacteria</taxon>
        <taxon>Katanobacteria</taxon>
    </lineage>
</organism>
<evidence type="ECO:0000256" key="6">
    <source>
        <dbReference type="ARBA" id="ARBA00023146"/>
    </source>
</evidence>
<dbReference type="PANTHER" id="PTHR11766:SF1">
    <property type="entry name" value="TYROSINE--TRNA LIGASE"/>
    <property type="match status" value="1"/>
</dbReference>
<evidence type="ECO:0000256" key="9">
    <source>
        <dbReference type="PROSITE-ProRule" id="PRU00182"/>
    </source>
</evidence>
<dbReference type="InterPro" id="IPR002942">
    <property type="entry name" value="S4_RNA-bd"/>
</dbReference>
<dbReference type="InterPro" id="IPR036986">
    <property type="entry name" value="S4_RNA-bd_sf"/>
</dbReference>
<dbReference type="Proteomes" id="UP000710385">
    <property type="component" value="Unassembled WGS sequence"/>
</dbReference>
<dbReference type="NCBIfam" id="TIGR00234">
    <property type="entry name" value="tyrS"/>
    <property type="match status" value="1"/>
</dbReference>
<dbReference type="AlphaFoldDB" id="A0A928TS72"/>
<comment type="similarity">
    <text evidence="10">Belongs to the class-I aminoacyl-tRNA synthetase family.</text>
</comment>
<comment type="catalytic activity">
    <reaction evidence="7">
        <text>tRNA(Tyr) + L-tyrosine + ATP = L-tyrosyl-tRNA(Tyr) + AMP + diphosphate + H(+)</text>
        <dbReference type="Rhea" id="RHEA:10220"/>
        <dbReference type="Rhea" id="RHEA-COMP:9706"/>
        <dbReference type="Rhea" id="RHEA-COMP:9707"/>
        <dbReference type="ChEBI" id="CHEBI:15378"/>
        <dbReference type="ChEBI" id="CHEBI:30616"/>
        <dbReference type="ChEBI" id="CHEBI:33019"/>
        <dbReference type="ChEBI" id="CHEBI:58315"/>
        <dbReference type="ChEBI" id="CHEBI:78442"/>
        <dbReference type="ChEBI" id="CHEBI:78536"/>
        <dbReference type="ChEBI" id="CHEBI:456215"/>
        <dbReference type="EC" id="6.1.1.1"/>
    </reaction>
</comment>
<dbReference type="Pfam" id="PF00579">
    <property type="entry name" value="tRNA-synt_1b"/>
    <property type="match status" value="1"/>
</dbReference>
<dbReference type="CDD" id="cd00165">
    <property type="entry name" value="S4"/>
    <property type="match status" value="1"/>
</dbReference>
<dbReference type="EMBL" id="JABTTY010000001">
    <property type="protein sequence ID" value="MBE7525362.1"/>
    <property type="molecule type" value="Genomic_DNA"/>
</dbReference>
<dbReference type="GO" id="GO:0004831">
    <property type="term" value="F:tyrosine-tRNA ligase activity"/>
    <property type="evidence" value="ECO:0007669"/>
    <property type="project" value="UniProtKB-UniRule"/>
</dbReference>
<keyword evidence="9" id="KW-0694">RNA-binding</keyword>
<dbReference type="SUPFAM" id="SSF52374">
    <property type="entry name" value="Nucleotidylyl transferase"/>
    <property type="match status" value="1"/>
</dbReference>
<proteinExistence type="inferred from homology"/>
<evidence type="ECO:0000313" key="13">
    <source>
        <dbReference type="Proteomes" id="UP000710385"/>
    </source>
</evidence>
<dbReference type="Gene3D" id="3.10.290.10">
    <property type="entry name" value="RNA-binding S4 domain"/>
    <property type="match status" value="1"/>
</dbReference>
<dbReference type="PRINTS" id="PR01040">
    <property type="entry name" value="TRNASYNTHTYR"/>
</dbReference>
<evidence type="ECO:0000256" key="10">
    <source>
        <dbReference type="RuleBase" id="RU363036"/>
    </source>
</evidence>
<feature type="domain" description="RNA-binding S4" evidence="11">
    <location>
        <begin position="339"/>
        <end position="395"/>
    </location>
</feature>
<dbReference type="Gene3D" id="3.40.50.620">
    <property type="entry name" value="HUPs"/>
    <property type="match status" value="1"/>
</dbReference>
<dbReference type="PANTHER" id="PTHR11766">
    <property type="entry name" value="TYROSYL-TRNA SYNTHETASE"/>
    <property type="match status" value="1"/>
</dbReference>
<keyword evidence="2 10" id="KW-0436">Ligase</keyword>
<evidence type="ECO:0000256" key="1">
    <source>
        <dbReference type="ARBA" id="ARBA00013160"/>
    </source>
</evidence>